<comment type="caution">
    <text evidence="1">The sequence shown here is derived from an EMBL/GenBank/DDBJ whole genome shotgun (WGS) entry which is preliminary data.</text>
</comment>
<dbReference type="Proteomes" id="UP000256257">
    <property type="component" value="Unassembled WGS sequence"/>
</dbReference>
<dbReference type="OrthoDB" id="660153at2"/>
<gene>
    <name evidence="1" type="ORF">DRF67_09340</name>
</gene>
<name>A0A3D9B345_9FLAO</name>
<dbReference type="RefSeq" id="WP_115928023.1">
    <property type="nucleotide sequence ID" value="NZ_QNVV01000006.1"/>
</dbReference>
<organism evidence="1 2">
    <name type="scientific">Chryseobacterium pennipullorum</name>
    <dbReference type="NCBI Taxonomy" id="2258963"/>
    <lineage>
        <taxon>Bacteria</taxon>
        <taxon>Pseudomonadati</taxon>
        <taxon>Bacteroidota</taxon>
        <taxon>Flavobacteriia</taxon>
        <taxon>Flavobacteriales</taxon>
        <taxon>Weeksellaceae</taxon>
        <taxon>Chryseobacterium group</taxon>
        <taxon>Chryseobacterium</taxon>
    </lineage>
</organism>
<accession>A0A3D9B345</accession>
<evidence type="ECO:0000313" key="2">
    <source>
        <dbReference type="Proteomes" id="UP000256257"/>
    </source>
</evidence>
<evidence type="ECO:0000313" key="1">
    <source>
        <dbReference type="EMBL" id="REC48080.1"/>
    </source>
</evidence>
<sequence>MKKISINNIIKFRLKSDKSQKGFLSTISKEVEIKSEGGGNYWVRSLSAMNNAIRLNSTEPIKDKITELLGLFVPSLTNQTKDMYQRNLNILYNYEDFDFSIWLPKNYEIISKTNKKSIIYIETIPVQITPSQIYSFEKDGKQYVGAIWFVAKLEGYNLAELGMFAEALFIYLANNLDQNSYIFPQNCLVIDVLGKQEISYQDLIDDKVPAILTSTLKLIKNIK</sequence>
<dbReference type="EMBL" id="QNVV01000006">
    <property type="protein sequence ID" value="REC48080.1"/>
    <property type="molecule type" value="Genomic_DNA"/>
</dbReference>
<dbReference type="AlphaFoldDB" id="A0A3D9B345"/>
<keyword evidence="2" id="KW-1185">Reference proteome</keyword>
<reference evidence="1 2" key="1">
    <citation type="submission" date="2018-06" db="EMBL/GenBank/DDBJ databases">
        <title>Novel Chryseobacterium species.</title>
        <authorList>
            <person name="Newman J."/>
            <person name="Hugo C."/>
            <person name="Oosthuizen L."/>
            <person name="Charimba G."/>
        </authorList>
    </citation>
    <scope>NUCLEOTIDE SEQUENCE [LARGE SCALE GENOMIC DNA]</scope>
    <source>
        <strain evidence="1 2">7_F195</strain>
    </source>
</reference>
<protein>
    <submittedName>
        <fullName evidence="1">Uncharacterized protein</fullName>
    </submittedName>
</protein>
<proteinExistence type="predicted"/>